<accession>A0A1I8G4Z0</accession>
<name>A0A1I8G4Z0_9PLAT</name>
<evidence type="ECO:0000259" key="1">
    <source>
        <dbReference type="PROSITE" id="PS50003"/>
    </source>
</evidence>
<dbReference type="AlphaFoldDB" id="A0A1I8G4Z0"/>
<sequence>VNLRHAFVLVNISRFRQVTGVLTLQAGNENAMMVWLEQLRAAQQRFQEKLKMKLALVAAGGDEGGQLCTSTHSKLISKMRRLKQARQAASADAVGAATDGGRSPGARSPQCASCLGLAAASAAATAAATTAASSPNF</sequence>
<dbReference type="InterPro" id="IPR001849">
    <property type="entry name" value="PH_domain"/>
</dbReference>
<feature type="domain" description="PH" evidence="1">
    <location>
        <begin position="1"/>
        <end position="44"/>
    </location>
</feature>
<reference evidence="3" key="1">
    <citation type="submission" date="2016-11" db="UniProtKB">
        <authorList>
            <consortium name="WormBaseParasite"/>
        </authorList>
    </citation>
    <scope>IDENTIFICATION</scope>
</reference>
<dbReference type="WBParaSite" id="maker-uti_cns_0000794-snap-gene-1.29-mRNA-1">
    <property type="protein sequence ID" value="maker-uti_cns_0000794-snap-gene-1.29-mRNA-1"/>
    <property type="gene ID" value="maker-uti_cns_0000794-snap-gene-1.29"/>
</dbReference>
<evidence type="ECO:0000313" key="2">
    <source>
        <dbReference type="Proteomes" id="UP000095280"/>
    </source>
</evidence>
<dbReference type="PROSITE" id="PS50003">
    <property type="entry name" value="PH_DOMAIN"/>
    <property type="match status" value="1"/>
</dbReference>
<proteinExistence type="predicted"/>
<dbReference type="Proteomes" id="UP000095280">
    <property type="component" value="Unplaced"/>
</dbReference>
<organism evidence="2 3">
    <name type="scientific">Macrostomum lignano</name>
    <dbReference type="NCBI Taxonomy" id="282301"/>
    <lineage>
        <taxon>Eukaryota</taxon>
        <taxon>Metazoa</taxon>
        <taxon>Spiralia</taxon>
        <taxon>Lophotrochozoa</taxon>
        <taxon>Platyhelminthes</taxon>
        <taxon>Rhabditophora</taxon>
        <taxon>Macrostomorpha</taxon>
        <taxon>Macrostomida</taxon>
        <taxon>Macrostomidae</taxon>
        <taxon>Macrostomum</taxon>
    </lineage>
</organism>
<evidence type="ECO:0000313" key="3">
    <source>
        <dbReference type="WBParaSite" id="maker-uti_cns_0000794-snap-gene-1.29-mRNA-1"/>
    </source>
</evidence>
<keyword evidence="2" id="KW-1185">Reference proteome</keyword>
<protein>
    <submittedName>
        <fullName evidence="3">PH domain-containing protein</fullName>
    </submittedName>
</protein>